<proteinExistence type="predicted"/>
<evidence type="ECO:0000313" key="2">
    <source>
        <dbReference type="EMBL" id="CAD6194788.1"/>
    </source>
</evidence>
<organism evidence="2 3">
    <name type="scientific">Caenorhabditis auriculariae</name>
    <dbReference type="NCBI Taxonomy" id="2777116"/>
    <lineage>
        <taxon>Eukaryota</taxon>
        <taxon>Metazoa</taxon>
        <taxon>Ecdysozoa</taxon>
        <taxon>Nematoda</taxon>
        <taxon>Chromadorea</taxon>
        <taxon>Rhabditida</taxon>
        <taxon>Rhabditina</taxon>
        <taxon>Rhabditomorpha</taxon>
        <taxon>Rhabditoidea</taxon>
        <taxon>Rhabditidae</taxon>
        <taxon>Peloderinae</taxon>
        <taxon>Caenorhabditis</taxon>
    </lineage>
</organism>
<dbReference type="AlphaFoldDB" id="A0A8S1HJZ4"/>
<keyword evidence="1" id="KW-1133">Transmembrane helix</keyword>
<dbReference type="Proteomes" id="UP000835052">
    <property type="component" value="Unassembled WGS sequence"/>
</dbReference>
<comment type="caution">
    <text evidence="2">The sequence shown here is derived from an EMBL/GenBank/DDBJ whole genome shotgun (WGS) entry which is preliminary data.</text>
</comment>
<keyword evidence="1" id="KW-0812">Transmembrane</keyword>
<keyword evidence="1" id="KW-0472">Membrane</keyword>
<evidence type="ECO:0000256" key="1">
    <source>
        <dbReference type="SAM" id="Phobius"/>
    </source>
</evidence>
<protein>
    <submittedName>
        <fullName evidence="2">Uncharacterized protein</fullName>
    </submittedName>
</protein>
<reference evidence="2" key="1">
    <citation type="submission" date="2020-10" db="EMBL/GenBank/DDBJ databases">
        <authorList>
            <person name="Kikuchi T."/>
        </authorList>
    </citation>
    <scope>NUCLEOTIDE SEQUENCE</scope>
    <source>
        <strain evidence="2">NKZ352</strain>
    </source>
</reference>
<sequence length="155" mass="15943">MCRPKVGGKRVLSATLPAFFLSPLFRRLLRTDVTHRFADVVAESPRPFFRSAASLDCTKSSSDVDHIFHLPSPLFLLNMMRFFVLLALISTAFACLPGLGGGCGGGCGAALPPPPPVACGGGCGAAPFPAGPVAAPYAPAPYSAPLPAGNAYVGK</sequence>
<feature type="transmembrane region" description="Helical" evidence="1">
    <location>
        <begin position="75"/>
        <end position="96"/>
    </location>
</feature>
<gene>
    <name evidence="2" type="ORF">CAUJ_LOCUS10707</name>
</gene>
<evidence type="ECO:0000313" key="3">
    <source>
        <dbReference type="Proteomes" id="UP000835052"/>
    </source>
</evidence>
<dbReference type="EMBL" id="CAJGYM010000047">
    <property type="protein sequence ID" value="CAD6194788.1"/>
    <property type="molecule type" value="Genomic_DNA"/>
</dbReference>
<keyword evidence="3" id="KW-1185">Reference proteome</keyword>
<name>A0A8S1HJZ4_9PELO</name>
<accession>A0A8S1HJZ4</accession>